<evidence type="ECO:0000256" key="2">
    <source>
        <dbReference type="ARBA" id="ARBA00022692"/>
    </source>
</evidence>
<feature type="transmembrane region" description="Helical" evidence="6">
    <location>
        <begin position="94"/>
        <end position="118"/>
    </location>
</feature>
<evidence type="ECO:0000256" key="1">
    <source>
        <dbReference type="ARBA" id="ARBA00004141"/>
    </source>
</evidence>
<dbReference type="Proteomes" id="UP000738126">
    <property type="component" value="Unassembled WGS sequence"/>
</dbReference>
<evidence type="ECO:0000256" key="5">
    <source>
        <dbReference type="ARBA" id="ARBA00023136"/>
    </source>
</evidence>
<evidence type="ECO:0000313" key="8">
    <source>
        <dbReference type="EMBL" id="MBK1727688.1"/>
    </source>
</evidence>
<name>A0ABS1E848_9GAMM</name>
<feature type="transmembrane region" description="Helical" evidence="6">
    <location>
        <begin position="176"/>
        <end position="196"/>
    </location>
</feature>
<gene>
    <name evidence="8" type="ORF">CKO13_11840</name>
</gene>
<dbReference type="PANTHER" id="PTHR32234">
    <property type="entry name" value="THIOL:DISULFIDE INTERCHANGE PROTEIN DSBD"/>
    <property type="match status" value="1"/>
</dbReference>
<comment type="caution">
    <text evidence="8">The sequence shown here is derived from an EMBL/GenBank/DDBJ whole genome shotgun (WGS) entry which is preliminary data.</text>
</comment>
<feature type="transmembrane region" description="Helical" evidence="6">
    <location>
        <begin position="12"/>
        <end position="35"/>
    </location>
</feature>
<organism evidence="8 9">
    <name type="scientific">Halorhodospira neutriphila</name>
    <dbReference type="NCBI Taxonomy" id="168379"/>
    <lineage>
        <taxon>Bacteria</taxon>
        <taxon>Pseudomonadati</taxon>
        <taxon>Pseudomonadota</taxon>
        <taxon>Gammaproteobacteria</taxon>
        <taxon>Chromatiales</taxon>
        <taxon>Ectothiorhodospiraceae</taxon>
        <taxon>Halorhodospira</taxon>
    </lineage>
</organism>
<accession>A0ABS1E848</accession>
<sequence length="197" mass="20017">MRRSATVLPEDRLGMTLFLAVVVHALLILGVGLSWQPPQLQEPAVTMEVTLTRSATARAPDEADFLAEHDRAGGGPAAGGGSQGLGRLLSGGSVWAVLGGFFAAGLMLAFTACLYPMIPILSGIIVGAQSGGRPGTGRALWLSFVYVQAMAVAYAAAGAAAGVTGRAVQADLQGPWVSAAFAALFVALAGAMFGLYN</sequence>
<dbReference type="InterPro" id="IPR003834">
    <property type="entry name" value="Cyt_c_assmbl_TM_dom"/>
</dbReference>
<feature type="non-terminal residue" evidence="8">
    <location>
        <position position="197"/>
    </location>
</feature>
<keyword evidence="3" id="KW-0201">Cytochrome c-type biogenesis</keyword>
<dbReference type="PANTHER" id="PTHR32234:SF0">
    <property type="entry name" value="THIOL:DISULFIDE INTERCHANGE PROTEIN DSBD"/>
    <property type="match status" value="1"/>
</dbReference>
<reference evidence="8 9" key="1">
    <citation type="journal article" date="2020" name="Microorganisms">
        <title>Osmotic Adaptation and Compatible Solute Biosynthesis of Phototrophic Bacteria as Revealed from Genome Analyses.</title>
        <authorList>
            <person name="Imhoff J.F."/>
            <person name="Rahn T."/>
            <person name="Kunzel S."/>
            <person name="Keller A."/>
            <person name="Neulinger S.C."/>
        </authorList>
    </citation>
    <scope>NUCLEOTIDE SEQUENCE [LARGE SCALE GENOMIC DNA]</scope>
    <source>
        <strain evidence="8 9">DSM 15116</strain>
    </source>
</reference>
<evidence type="ECO:0000256" key="3">
    <source>
        <dbReference type="ARBA" id="ARBA00022748"/>
    </source>
</evidence>
<evidence type="ECO:0000313" key="9">
    <source>
        <dbReference type="Proteomes" id="UP000738126"/>
    </source>
</evidence>
<evidence type="ECO:0000259" key="7">
    <source>
        <dbReference type="Pfam" id="PF02683"/>
    </source>
</evidence>
<dbReference type="EMBL" id="NRSH01000227">
    <property type="protein sequence ID" value="MBK1727688.1"/>
    <property type="molecule type" value="Genomic_DNA"/>
</dbReference>
<evidence type="ECO:0000256" key="6">
    <source>
        <dbReference type="SAM" id="Phobius"/>
    </source>
</evidence>
<evidence type="ECO:0000256" key="4">
    <source>
        <dbReference type="ARBA" id="ARBA00022989"/>
    </source>
</evidence>
<proteinExistence type="predicted"/>
<keyword evidence="5 6" id="KW-0472">Membrane</keyword>
<comment type="subcellular location">
    <subcellularLocation>
        <location evidence="1">Membrane</location>
        <topology evidence="1">Multi-pass membrane protein</topology>
    </subcellularLocation>
</comment>
<feature type="domain" description="Cytochrome C biogenesis protein transmembrane" evidence="7">
    <location>
        <begin position="95"/>
        <end position="197"/>
    </location>
</feature>
<keyword evidence="2 6" id="KW-0812">Transmembrane</keyword>
<keyword evidence="9" id="KW-1185">Reference proteome</keyword>
<keyword evidence="4 6" id="KW-1133">Transmembrane helix</keyword>
<protein>
    <recommendedName>
        <fullName evidence="7">Cytochrome C biogenesis protein transmembrane domain-containing protein</fullName>
    </recommendedName>
</protein>
<dbReference type="Pfam" id="PF02683">
    <property type="entry name" value="DsbD_TM"/>
    <property type="match status" value="1"/>
</dbReference>
<feature type="transmembrane region" description="Helical" evidence="6">
    <location>
        <begin position="139"/>
        <end position="164"/>
    </location>
</feature>